<sequence>MELLAETVEAVRVVGEHLVGRQGTGPAPAVTLADALEVFTALDDPASALLRERLIRLRPGAGWLEDELASRVPADGEWWVCDATDGAVQYLHRMPHWAVTATLVRDGEPVLAVVHAPRVGATYAAELGGGAVLDGRAMAPARRELSAAVAATSQPPLVAQDPVALRRAGESLSAVLPWVLAVRNLGPTALQVAQVGSGHLSLFWEYGSDAGNLLPGALIAREAGARVTDARGGRWTPAADSFVAAAPSLHGDLLAVLREIE</sequence>
<dbReference type="PANTHER" id="PTHR20854:SF4">
    <property type="entry name" value="INOSITOL-1-MONOPHOSPHATASE-RELATED"/>
    <property type="match status" value="1"/>
</dbReference>
<dbReference type="Gene3D" id="3.40.190.80">
    <property type="match status" value="1"/>
</dbReference>
<evidence type="ECO:0000313" key="2">
    <source>
        <dbReference type="Proteomes" id="UP001596066"/>
    </source>
</evidence>
<name>A0ABW0VJ19_9ACTN</name>
<keyword evidence="2" id="KW-1185">Reference proteome</keyword>
<dbReference type="Pfam" id="PF00459">
    <property type="entry name" value="Inositol_P"/>
    <property type="match status" value="1"/>
</dbReference>
<gene>
    <name evidence="1" type="ORF">ACFPZF_22345</name>
</gene>
<comment type="caution">
    <text evidence="1">The sequence shown here is derived from an EMBL/GenBank/DDBJ whole genome shotgun (WGS) entry which is preliminary data.</text>
</comment>
<dbReference type="Gene3D" id="3.30.540.10">
    <property type="entry name" value="Fructose-1,6-Bisphosphatase, subunit A, domain 1"/>
    <property type="match status" value="1"/>
</dbReference>
<organism evidence="1 2">
    <name type="scientific">Kitasatospora cinereorecta</name>
    <dbReference type="NCBI Taxonomy" id="285560"/>
    <lineage>
        <taxon>Bacteria</taxon>
        <taxon>Bacillati</taxon>
        <taxon>Actinomycetota</taxon>
        <taxon>Actinomycetes</taxon>
        <taxon>Kitasatosporales</taxon>
        <taxon>Streptomycetaceae</taxon>
        <taxon>Kitasatospora</taxon>
    </lineage>
</organism>
<dbReference type="PRINTS" id="PR00377">
    <property type="entry name" value="IMPHPHTASES"/>
</dbReference>
<protein>
    <submittedName>
        <fullName evidence="1">Inositol monophosphatase family protein</fullName>
    </submittedName>
</protein>
<dbReference type="InterPro" id="IPR000760">
    <property type="entry name" value="Inositol_monophosphatase-like"/>
</dbReference>
<reference evidence="2" key="1">
    <citation type="journal article" date="2019" name="Int. J. Syst. Evol. Microbiol.">
        <title>The Global Catalogue of Microorganisms (GCM) 10K type strain sequencing project: providing services to taxonomists for standard genome sequencing and annotation.</title>
        <authorList>
            <consortium name="The Broad Institute Genomics Platform"/>
            <consortium name="The Broad Institute Genome Sequencing Center for Infectious Disease"/>
            <person name="Wu L."/>
            <person name="Ma J."/>
        </authorList>
    </citation>
    <scope>NUCLEOTIDE SEQUENCE [LARGE SCALE GENOMIC DNA]</scope>
    <source>
        <strain evidence="2">CGMCC 4.1622</strain>
    </source>
</reference>
<dbReference type="RefSeq" id="WP_346141973.1">
    <property type="nucleotide sequence ID" value="NZ_BAAAUA010000007.1"/>
</dbReference>
<dbReference type="Proteomes" id="UP001596066">
    <property type="component" value="Unassembled WGS sequence"/>
</dbReference>
<proteinExistence type="predicted"/>
<dbReference type="EMBL" id="JBHSOC010000041">
    <property type="protein sequence ID" value="MFC5644086.1"/>
    <property type="molecule type" value="Genomic_DNA"/>
</dbReference>
<evidence type="ECO:0000313" key="1">
    <source>
        <dbReference type="EMBL" id="MFC5644086.1"/>
    </source>
</evidence>
<accession>A0ABW0VJ19</accession>
<dbReference type="SUPFAM" id="SSF56655">
    <property type="entry name" value="Carbohydrate phosphatase"/>
    <property type="match status" value="1"/>
</dbReference>
<dbReference type="PANTHER" id="PTHR20854">
    <property type="entry name" value="INOSITOL MONOPHOSPHATASE"/>
    <property type="match status" value="1"/>
</dbReference>